<evidence type="ECO:0008006" key="3">
    <source>
        <dbReference type="Google" id="ProtNLM"/>
    </source>
</evidence>
<accession>A0A1I1S0Z2</accession>
<evidence type="ECO:0000313" key="1">
    <source>
        <dbReference type="EMBL" id="SFD40206.1"/>
    </source>
</evidence>
<dbReference type="OrthoDB" id="127805at2"/>
<protein>
    <recommendedName>
        <fullName evidence="3">DUF1835 domain-containing protein</fullName>
    </recommendedName>
</protein>
<reference evidence="2" key="1">
    <citation type="submission" date="2016-10" db="EMBL/GenBank/DDBJ databases">
        <authorList>
            <person name="Varghese N."/>
            <person name="Submissions S."/>
        </authorList>
    </citation>
    <scope>NUCLEOTIDE SEQUENCE [LARGE SCALE GENOMIC DNA]</scope>
    <source>
        <strain evidence="2">DSM 25730</strain>
    </source>
</reference>
<keyword evidence="2" id="KW-1185">Reference proteome</keyword>
<dbReference type="AlphaFoldDB" id="A0A1I1S0Z2"/>
<organism evidence="1 2">
    <name type="scientific">Algibacter pectinivorans</name>
    <dbReference type="NCBI Taxonomy" id="870482"/>
    <lineage>
        <taxon>Bacteria</taxon>
        <taxon>Pseudomonadati</taxon>
        <taxon>Bacteroidota</taxon>
        <taxon>Flavobacteriia</taxon>
        <taxon>Flavobacteriales</taxon>
        <taxon>Flavobacteriaceae</taxon>
        <taxon>Algibacter</taxon>
    </lineage>
</organism>
<dbReference type="STRING" id="870482.SAMN04487987_11278"/>
<dbReference type="Proteomes" id="UP000199439">
    <property type="component" value="Unassembled WGS sequence"/>
</dbReference>
<name>A0A1I1S0Z2_9FLAO</name>
<gene>
    <name evidence="1" type="ORF">SAMN04487987_11278</name>
</gene>
<dbReference type="EMBL" id="FOMI01000012">
    <property type="protein sequence ID" value="SFD40206.1"/>
    <property type="molecule type" value="Genomic_DNA"/>
</dbReference>
<proteinExistence type="predicted"/>
<dbReference type="RefSeq" id="WP_092853691.1">
    <property type="nucleotide sequence ID" value="NZ_FOMI01000012.1"/>
</dbReference>
<sequence length="314" mass="36525">MNKQPLHITNGDYLNKYLNELSIVGEKLIWKEMLCEGPAKETIYSKEHIELRHHFFNDFYNVELDLDQVDFVLNEQLAHTERYSEIVLWFEYDLFCHINMVAVISLLQQKKIDLPLYLVCSGRVPGSKTLKALTELNTEQLLDHYKNKIALNKSDIDIATTVWGIYCGKDHNLLKPFIVKNSSFKYLTNCLKAHLKRFPDSVNGLNTLEKNILEIIRDNTIKSKHHLLGYALNYQGYYGFGDMQLKRLIDKLSVFYTEENDAIVLNRTGHETLIGQYNSSHKIDSNMCFGGVNKYEYQFNKKLNKLVKTVTNVD</sequence>
<evidence type="ECO:0000313" key="2">
    <source>
        <dbReference type="Proteomes" id="UP000199439"/>
    </source>
</evidence>